<reference evidence="2" key="1">
    <citation type="journal article" date="2019" name="G3 (Bethesda)">
        <title>Genome Assemblies of Two Rare Opportunistic Yeast Pathogens: Diutina rugosa (syn. Candida rugosa) and Trichomonascus ciferrii (syn. Candida ciferrii).</title>
        <authorList>
            <person name="Mixao V."/>
            <person name="Saus E."/>
            <person name="Hansen A.P."/>
            <person name="Lass-Florl C."/>
            <person name="Gabaldon T."/>
        </authorList>
    </citation>
    <scope>NUCLEOTIDE SEQUENCE</scope>
    <source>
        <strain evidence="2">CBS 4856</strain>
    </source>
</reference>
<dbReference type="EMBL" id="SWFS01000471">
    <property type="protein sequence ID" value="KAA8902115.1"/>
    <property type="molecule type" value="Genomic_DNA"/>
</dbReference>
<dbReference type="VEuPathDB" id="FungiDB:TRICI_005942"/>
<organism evidence="2 3">
    <name type="scientific">Trichomonascus ciferrii</name>
    <dbReference type="NCBI Taxonomy" id="44093"/>
    <lineage>
        <taxon>Eukaryota</taxon>
        <taxon>Fungi</taxon>
        <taxon>Dikarya</taxon>
        <taxon>Ascomycota</taxon>
        <taxon>Saccharomycotina</taxon>
        <taxon>Dipodascomycetes</taxon>
        <taxon>Dipodascales</taxon>
        <taxon>Trichomonascaceae</taxon>
        <taxon>Trichomonascus</taxon>
        <taxon>Trichomonascus ciferrii complex</taxon>
    </lineage>
</organism>
<accession>A0A642UMV0</accession>
<keyword evidence="3" id="KW-1185">Reference proteome</keyword>
<comment type="caution">
    <text evidence="2">The sequence shown here is derived from an EMBL/GenBank/DDBJ whole genome shotgun (WGS) entry which is preliminary data.</text>
</comment>
<evidence type="ECO:0000313" key="2">
    <source>
        <dbReference type="EMBL" id="KAA8902115.1"/>
    </source>
</evidence>
<proteinExistence type="predicted"/>
<feature type="region of interest" description="Disordered" evidence="1">
    <location>
        <begin position="1"/>
        <end position="22"/>
    </location>
</feature>
<evidence type="ECO:0000313" key="3">
    <source>
        <dbReference type="Proteomes" id="UP000761534"/>
    </source>
</evidence>
<protein>
    <submittedName>
        <fullName evidence="2">Uncharacterized protein</fullName>
    </submittedName>
</protein>
<evidence type="ECO:0000256" key="1">
    <source>
        <dbReference type="SAM" id="MobiDB-lite"/>
    </source>
</evidence>
<name>A0A642UMV0_9ASCO</name>
<dbReference type="Proteomes" id="UP000761534">
    <property type="component" value="Unassembled WGS sequence"/>
</dbReference>
<feature type="compositionally biased region" description="Basic and acidic residues" evidence="1">
    <location>
        <begin position="1"/>
        <end position="21"/>
    </location>
</feature>
<dbReference type="AlphaFoldDB" id="A0A642UMV0"/>
<gene>
    <name evidence="2" type="ORF">TRICI_005942</name>
</gene>
<sequence>MGEVPEDRRPGKWRIPDDKHGSGGFVRGSGLGFEGNASGLMIADHCLIWQETNNVGMGGWIKEIEKEVGVQPLA</sequence>